<reference evidence="1 2" key="1">
    <citation type="submission" date="2024-01" db="EMBL/GenBank/DDBJ databases">
        <title>Genome assemblies of Stephania.</title>
        <authorList>
            <person name="Yang L."/>
        </authorList>
    </citation>
    <scope>NUCLEOTIDE SEQUENCE [LARGE SCALE GENOMIC DNA]</scope>
    <source>
        <strain evidence="1">QJT</strain>
        <tissue evidence="1">Leaf</tissue>
    </source>
</reference>
<evidence type="ECO:0000313" key="2">
    <source>
        <dbReference type="Proteomes" id="UP001417504"/>
    </source>
</evidence>
<comment type="caution">
    <text evidence="1">The sequence shown here is derived from an EMBL/GenBank/DDBJ whole genome shotgun (WGS) entry which is preliminary data.</text>
</comment>
<dbReference type="AlphaFoldDB" id="A0AAP0E3J3"/>
<dbReference type="Proteomes" id="UP001417504">
    <property type="component" value="Unassembled WGS sequence"/>
</dbReference>
<organism evidence="1 2">
    <name type="scientific">Stephania japonica</name>
    <dbReference type="NCBI Taxonomy" id="461633"/>
    <lineage>
        <taxon>Eukaryota</taxon>
        <taxon>Viridiplantae</taxon>
        <taxon>Streptophyta</taxon>
        <taxon>Embryophyta</taxon>
        <taxon>Tracheophyta</taxon>
        <taxon>Spermatophyta</taxon>
        <taxon>Magnoliopsida</taxon>
        <taxon>Ranunculales</taxon>
        <taxon>Menispermaceae</taxon>
        <taxon>Menispermoideae</taxon>
        <taxon>Cissampelideae</taxon>
        <taxon>Stephania</taxon>
    </lineage>
</organism>
<name>A0AAP0E3J3_9MAGN</name>
<evidence type="ECO:0000313" key="1">
    <source>
        <dbReference type="EMBL" id="KAK9086035.1"/>
    </source>
</evidence>
<gene>
    <name evidence="1" type="ORF">Sjap_026446</name>
</gene>
<sequence length="84" mass="9196">MGEKWRKVDDEEDDDEVHLNIQEAFGGVGEEIWLGKGIIRGFLHGFKNSLGNLLTGLVAVYVGQLSAYPGTSKSKGKEVLGDYL</sequence>
<protein>
    <submittedName>
        <fullName evidence="1">Uncharacterized protein</fullName>
    </submittedName>
</protein>
<proteinExistence type="predicted"/>
<dbReference type="EMBL" id="JBBNAE010000011">
    <property type="protein sequence ID" value="KAK9086035.1"/>
    <property type="molecule type" value="Genomic_DNA"/>
</dbReference>
<keyword evidence="2" id="KW-1185">Reference proteome</keyword>
<accession>A0AAP0E3J3</accession>